<keyword evidence="4" id="KW-0282">Flagellum</keyword>
<dbReference type="InterPro" id="IPR024046">
    <property type="entry name" value="Flagellar_assmbl_FliW_dom_sf"/>
</dbReference>
<dbReference type="EMBL" id="JARGDL010000003">
    <property type="protein sequence ID" value="MDF1611225.1"/>
    <property type="molecule type" value="Genomic_DNA"/>
</dbReference>
<dbReference type="RefSeq" id="WP_321534992.1">
    <property type="nucleotide sequence ID" value="NZ_JARGDL010000003.1"/>
</dbReference>
<reference evidence="4" key="1">
    <citation type="submission" date="2023-03" db="EMBL/GenBank/DDBJ databases">
        <title>Stygiobacter electus gen. nov., sp. nov., facultatively anaerobic thermotolerant bacterium of the class Ignavibacteria from a well of Yessentuki mineral water deposit.</title>
        <authorList>
            <person name="Podosokorskaya O.A."/>
            <person name="Elcheninov A.G."/>
            <person name="Petrova N.F."/>
            <person name="Zavarzina D.G."/>
            <person name="Kublanov I.V."/>
            <person name="Merkel A.Y."/>
        </authorList>
    </citation>
    <scope>NUCLEOTIDE SEQUENCE</scope>
    <source>
        <strain evidence="4">09-Me</strain>
    </source>
</reference>
<dbReference type="PANTHER" id="PTHR39190">
    <property type="entry name" value="FLAGELLAR ASSEMBLY FACTOR FLIW"/>
    <property type="match status" value="1"/>
</dbReference>
<comment type="caution">
    <text evidence="4">The sequence shown here is derived from an EMBL/GenBank/DDBJ whole genome shotgun (WGS) entry which is preliminary data.</text>
</comment>
<evidence type="ECO:0000256" key="2">
    <source>
        <dbReference type="ARBA" id="ARBA00022795"/>
    </source>
</evidence>
<dbReference type="GO" id="GO:0006417">
    <property type="term" value="P:regulation of translation"/>
    <property type="evidence" value="ECO:0007669"/>
    <property type="project" value="UniProtKB-KW"/>
</dbReference>
<evidence type="ECO:0000256" key="1">
    <source>
        <dbReference type="ARBA" id="ARBA00022490"/>
    </source>
</evidence>
<evidence type="ECO:0000313" key="4">
    <source>
        <dbReference type="EMBL" id="MDF1611225.1"/>
    </source>
</evidence>
<dbReference type="Pfam" id="PF02623">
    <property type="entry name" value="FliW"/>
    <property type="match status" value="1"/>
</dbReference>
<keyword evidence="3" id="KW-0810">Translation regulation</keyword>
<protein>
    <submittedName>
        <fullName evidence="4">Flagellar assembly protein FliW</fullName>
    </submittedName>
</protein>
<organism evidence="4 5">
    <name type="scientific">Stygiobacter electus</name>
    <dbReference type="NCBI Taxonomy" id="3032292"/>
    <lineage>
        <taxon>Bacteria</taxon>
        <taxon>Pseudomonadati</taxon>
        <taxon>Ignavibacteriota</taxon>
        <taxon>Ignavibacteria</taxon>
        <taxon>Ignavibacteriales</taxon>
        <taxon>Melioribacteraceae</taxon>
        <taxon>Stygiobacter</taxon>
    </lineage>
</organism>
<dbReference type="SUPFAM" id="SSF141457">
    <property type="entry name" value="BH3618-like"/>
    <property type="match status" value="1"/>
</dbReference>
<proteinExistence type="predicted"/>
<keyword evidence="1" id="KW-0963">Cytoplasm</keyword>
<dbReference type="PANTHER" id="PTHR39190:SF1">
    <property type="entry name" value="FLAGELLAR ASSEMBLY FACTOR FLIW"/>
    <property type="match status" value="1"/>
</dbReference>
<dbReference type="Gene3D" id="2.30.290.10">
    <property type="entry name" value="BH3618-like"/>
    <property type="match status" value="2"/>
</dbReference>
<dbReference type="InterPro" id="IPR003775">
    <property type="entry name" value="Flagellar_assembly_factor_FliW"/>
</dbReference>
<keyword evidence="5" id="KW-1185">Reference proteome</keyword>
<dbReference type="AlphaFoldDB" id="A0AAE3NZ12"/>
<gene>
    <name evidence="4" type="primary">fliW</name>
    <name evidence="4" type="ORF">P0M35_03620</name>
</gene>
<keyword evidence="4" id="KW-0966">Cell projection</keyword>
<dbReference type="GO" id="GO:0044780">
    <property type="term" value="P:bacterial-type flagellum assembly"/>
    <property type="evidence" value="ECO:0007669"/>
    <property type="project" value="InterPro"/>
</dbReference>
<dbReference type="Proteomes" id="UP001221302">
    <property type="component" value="Unassembled WGS sequence"/>
</dbReference>
<keyword evidence="4" id="KW-0969">Cilium</keyword>
<evidence type="ECO:0000313" key="5">
    <source>
        <dbReference type="Proteomes" id="UP001221302"/>
    </source>
</evidence>
<keyword evidence="2" id="KW-1005">Bacterial flagellum biogenesis</keyword>
<evidence type="ECO:0000256" key="3">
    <source>
        <dbReference type="ARBA" id="ARBA00022845"/>
    </source>
</evidence>
<accession>A0AAE3NZ12</accession>
<name>A0AAE3NZ12_9BACT</name>
<sequence length="126" mass="14691">MKINTTHFGEVEFTEDKIITFEKGLLGFEHLTKFLFIKPDDSLFYWLTSIEDTDIAFPMFGIRVIDENYPQEVNHEAFAIVVLNPDPLKITANLKAPVYINQETKSGFQKIIDTDKYPVYYNLFTE</sequence>